<evidence type="ECO:0000313" key="2">
    <source>
        <dbReference type="EMBL" id="CBJ89964.1"/>
    </source>
</evidence>
<dbReference type="KEGG" id="xne:XNC1_1904"/>
<proteinExistence type="predicted"/>
<feature type="transmembrane region" description="Helical" evidence="1">
    <location>
        <begin position="65"/>
        <end position="83"/>
    </location>
</feature>
<dbReference type="eggNOG" id="COG1280">
    <property type="taxonomic scope" value="Bacteria"/>
</dbReference>
<reference evidence="2 3" key="1">
    <citation type="journal article" date="2011" name="PLoS ONE">
        <title>The entomopathogenic bacterial endosymbionts xenorhabdus and photorhabdus: convergent lifestyles from divergent genomes.</title>
        <authorList>
            <person name="Chaston J.M."/>
            <person name="Suen G."/>
            <person name="Tucker S.L."/>
            <person name="Andersen A.W."/>
            <person name="Bhasin A."/>
            <person name="Bode E."/>
            <person name="Bode H.B."/>
            <person name="Brachmann A.O."/>
            <person name="Cowles C.E."/>
            <person name="Cowles K.N."/>
            <person name="Darby C."/>
            <person name="de Leon L."/>
            <person name="Drace K."/>
            <person name="Du Z."/>
            <person name="Givaudan A."/>
            <person name="Herbert Tran E.E."/>
            <person name="Jewell K.A."/>
            <person name="Knack J.J."/>
            <person name="Krasomil-Osterfeld K.C."/>
            <person name="Kukor R."/>
            <person name="Lanois A."/>
            <person name="Latreille P."/>
            <person name="Leimgruber N.K."/>
            <person name="Lipke C.M."/>
            <person name="Liu R."/>
            <person name="Lu X."/>
            <person name="Martens E.C."/>
            <person name="Marri P.R."/>
            <person name="Medigue C."/>
            <person name="Menard M.L."/>
            <person name="Miller N.M."/>
            <person name="Morales-Soto N."/>
            <person name="Norton S."/>
            <person name="Ogier J.C."/>
            <person name="Orchard S.S."/>
            <person name="Park D."/>
            <person name="Park Y."/>
            <person name="Qurollo B.A."/>
            <person name="Sugar D.R."/>
            <person name="Richards G.R."/>
            <person name="Rouy Z."/>
            <person name="Slominski B."/>
            <person name="Slominski K."/>
            <person name="Snyder H."/>
            <person name="Tjaden B.C."/>
            <person name="van der Hoeven R."/>
            <person name="Welch R.D."/>
            <person name="Wheeler C."/>
            <person name="Xiang B."/>
            <person name="Barbazuk B."/>
            <person name="Gaudriault S."/>
            <person name="Goodner B."/>
            <person name="Slater S.C."/>
            <person name="Forst S."/>
            <person name="Goldman B.S."/>
            <person name="Goodrich-Blair H."/>
        </authorList>
    </citation>
    <scope>NUCLEOTIDE SEQUENCE [LARGE SCALE GENOMIC DNA]</scope>
    <source>
        <strain evidence="3">ATCC 19061 / DSM 3370 / CCUG 14189 / LMG 1036 / NCIMB 9965 / AN6</strain>
    </source>
</reference>
<feature type="transmembrane region" description="Helical" evidence="1">
    <location>
        <begin position="95"/>
        <end position="116"/>
    </location>
</feature>
<protein>
    <submittedName>
        <fullName evidence="2">Uncharacterized protein</fullName>
    </submittedName>
</protein>
<dbReference type="STRING" id="406817.XNC1_1904"/>
<keyword evidence="1" id="KW-0812">Transmembrane</keyword>
<keyword evidence="1" id="KW-1133">Transmembrane helix</keyword>
<sequence length="181" mass="21054">MIAELFGYLLSISIWGYFLQKFAYNTFGITDFFKLIAACSIFWMSFKIWKFKEEQNGEVLVKSKSIFITTVFNPKSFVFASYVMPYETFTHLTMYFSSILSFIVILLPISLTWCLLGNAFCRQNKNNSKHRLSKNIVLRIASLILLISSSLMIYDVIQQIILFFSAQNSDNKMLLINIIHE</sequence>
<keyword evidence="3" id="KW-1185">Reference proteome</keyword>
<name>D3VDP7_XENNA</name>
<evidence type="ECO:0000313" key="3">
    <source>
        <dbReference type="Proteomes" id="UP000008075"/>
    </source>
</evidence>
<evidence type="ECO:0000256" key="1">
    <source>
        <dbReference type="SAM" id="Phobius"/>
    </source>
</evidence>
<accession>D3VDP7</accession>
<organism evidence="2 3">
    <name type="scientific">Xenorhabdus nematophila (strain ATCC 19061 / DSM 3370 / CCUG 14189 / LMG 1036 / NCIMB 9965 / AN6)</name>
    <dbReference type="NCBI Taxonomy" id="406817"/>
    <lineage>
        <taxon>Bacteria</taxon>
        <taxon>Pseudomonadati</taxon>
        <taxon>Pseudomonadota</taxon>
        <taxon>Gammaproteobacteria</taxon>
        <taxon>Enterobacterales</taxon>
        <taxon>Morganellaceae</taxon>
        <taxon>Xenorhabdus</taxon>
    </lineage>
</organism>
<feature type="transmembrane region" description="Helical" evidence="1">
    <location>
        <begin position="136"/>
        <end position="157"/>
    </location>
</feature>
<feature type="transmembrane region" description="Helical" evidence="1">
    <location>
        <begin position="22"/>
        <end position="44"/>
    </location>
</feature>
<dbReference type="HOGENOM" id="CLU_095995_0_0_6"/>
<gene>
    <name evidence="2" type="ordered locus">XNC1_1904</name>
</gene>
<dbReference type="Proteomes" id="UP000008075">
    <property type="component" value="Chromosome"/>
</dbReference>
<dbReference type="EMBL" id="FN667742">
    <property type="protein sequence ID" value="CBJ89964.1"/>
    <property type="molecule type" value="Genomic_DNA"/>
</dbReference>
<dbReference type="AlphaFoldDB" id="D3VDP7"/>
<keyword evidence="1" id="KW-0472">Membrane</keyword>